<feature type="transmembrane region" description="Helical" evidence="6">
    <location>
        <begin position="193"/>
        <end position="210"/>
    </location>
</feature>
<reference evidence="8 9" key="1">
    <citation type="submission" date="2016-07" db="EMBL/GenBank/DDBJ databases">
        <title>Multiple horizontal gene transfer events from other fungi enriched the ability of initially mycotrophic Trichoderma (Ascomycota) to feed on dead plant biomass.</title>
        <authorList>
            <consortium name="DOE Joint Genome Institute"/>
            <person name="Aerts A."/>
            <person name="Atanasova L."/>
            <person name="Chenthamara K."/>
            <person name="Zhang J."/>
            <person name="Grujic M."/>
            <person name="Henrissat B."/>
            <person name="Kuo A."/>
            <person name="Salamov A."/>
            <person name="Lipzen A."/>
            <person name="Labutti K."/>
            <person name="Barry K."/>
            <person name="Miao Y."/>
            <person name="Rahimi M.J."/>
            <person name="Shen Q."/>
            <person name="Grigoriev I.V."/>
            <person name="Kubicek C.P."/>
            <person name="Druzhinina I.S."/>
        </authorList>
    </citation>
    <scope>NUCLEOTIDE SEQUENCE [LARGE SCALE GENOMIC DNA]</scope>
    <source>
        <strain evidence="8 9">CBS 226.95</strain>
    </source>
</reference>
<dbReference type="GO" id="GO:0005886">
    <property type="term" value="C:plasma membrane"/>
    <property type="evidence" value="ECO:0007669"/>
    <property type="project" value="TreeGrafter"/>
</dbReference>
<sequence length="537" mass="59315">MCQNRILRYPEETAGFDPEEWLQPTSPNDGTSPPNRVITTSEVTIEIGSTSCDTNGLPRSFRQNSTVNASYYLVGWYGDDDPENPRNWSLTKKLALYAIICVYAFCVYLGSSIYTASTAGVMKEFGVNYVQATLGLAMYILGYGIGPLLWSPLSEIPAVGRTPPYVLTFAVFVGLCVAAATTKSFGGLCISRFLMGFFGSPALTTGAATFQDLFAPIKMPYLLALWGGSATLGPAIGPVVAGFSVPREGWRWSQWEMLWFAGPLLVCLFIFLPETNPENILMHRAQRLRRITGCTNIKSESEIKQSHMSPREIVYYALIKPWEINALDPSVLFTTIYISLVYATFYSFFESFPLVYPVIYGFNEGQTGLSFMSVIVGLAISIPAYCIYYYFWVEPRVLKDGWGEPEDRLKPAILGSYMIPVGVFIFAWTTRHNVHWMPGIVGVGINNAGQFFILQPVFMYLTMTYPQFAASLMAANDFARSALAAGAVLVSRPMFTHLGVPGGVSLLGGLNVICIGGVYIMYYLGPKLRARSRFAAT</sequence>
<feature type="transmembrane region" description="Helical" evidence="6">
    <location>
        <begin position="222"/>
        <end position="245"/>
    </location>
</feature>
<dbReference type="CDD" id="cd17323">
    <property type="entry name" value="MFS_Tpo1_MDR_like"/>
    <property type="match status" value="1"/>
</dbReference>
<accession>A0A2T3ZR89</accession>
<feature type="transmembrane region" description="Helical" evidence="6">
    <location>
        <begin position="436"/>
        <end position="461"/>
    </location>
</feature>
<feature type="transmembrane region" description="Helical" evidence="6">
    <location>
        <begin position="468"/>
        <end position="490"/>
    </location>
</feature>
<dbReference type="InterPro" id="IPR020846">
    <property type="entry name" value="MFS_dom"/>
</dbReference>
<dbReference type="GeneID" id="36630065"/>
<keyword evidence="5" id="KW-0325">Glycoprotein</keyword>
<dbReference type="InterPro" id="IPR036259">
    <property type="entry name" value="MFS_trans_sf"/>
</dbReference>
<feature type="transmembrane region" description="Helical" evidence="6">
    <location>
        <begin position="330"/>
        <end position="349"/>
    </location>
</feature>
<feature type="transmembrane region" description="Helical" evidence="6">
    <location>
        <begin position="412"/>
        <end position="430"/>
    </location>
</feature>
<feature type="transmembrane region" description="Helical" evidence="6">
    <location>
        <begin position="94"/>
        <end position="117"/>
    </location>
</feature>
<dbReference type="SUPFAM" id="SSF103473">
    <property type="entry name" value="MFS general substrate transporter"/>
    <property type="match status" value="1"/>
</dbReference>
<evidence type="ECO:0000259" key="7">
    <source>
        <dbReference type="PROSITE" id="PS50850"/>
    </source>
</evidence>
<keyword evidence="4 6" id="KW-0472">Membrane</keyword>
<comment type="subcellular location">
    <subcellularLocation>
        <location evidence="1">Membrane</location>
        <topology evidence="1">Multi-pass membrane protein</topology>
    </subcellularLocation>
</comment>
<dbReference type="PANTHER" id="PTHR23502:SF23">
    <property type="entry name" value="FLUCONAZOLE RESISTANCE PROTEIN 1"/>
    <property type="match status" value="1"/>
</dbReference>
<feature type="domain" description="Major facilitator superfamily (MFS) profile" evidence="7">
    <location>
        <begin position="96"/>
        <end position="537"/>
    </location>
</feature>
<evidence type="ECO:0000256" key="5">
    <source>
        <dbReference type="ARBA" id="ARBA00023180"/>
    </source>
</evidence>
<dbReference type="STRING" id="983964.A0A2T3ZR89"/>
<evidence type="ECO:0000313" key="8">
    <source>
        <dbReference type="EMBL" id="PTB47313.1"/>
    </source>
</evidence>
<dbReference type="Pfam" id="PF07690">
    <property type="entry name" value="MFS_1"/>
    <property type="match status" value="1"/>
</dbReference>
<feature type="transmembrane region" description="Helical" evidence="6">
    <location>
        <begin position="369"/>
        <end position="391"/>
    </location>
</feature>
<feature type="transmembrane region" description="Helical" evidence="6">
    <location>
        <begin position="257"/>
        <end position="274"/>
    </location>
</feature>
<dbReference type="RefSeq" id="XP_024766990.1">
    <property type="nucleotide sequence ID" value="XM_024921482.1"/>
</dbReference>
<evidence type="ECO:0000256" key="3">
    <source>
        <dbReference type="ARBA" id="ARBA00022989"/>
    </source>
</evidence>
<proteinExistence type="predicted"/>
<dbReference type="Gene3D" id="1.20.1250.20">
    <property type="entry name" value="MFS general substrate transporter like domains"/>
    <property type="match status" value="1"/>
</dbReference>
<evidence type="ECO:0000256" key="6">
    <source>
        <dbReference type="SAM" id="Phobius"/>
    </source>
</evidence>
<dbReference type="Proteomes" id="UP000241690">
    <property type="component" value="Unassembled WGS sequence"/>
</dbReference>
<dbReference type="GO" id="GO:1990961">
    <property type="term" value="P:xenobiotic detoxification by transmembrane export across the plasma membrane"/>
    <property type="evidence" value="ECO:0007669"/>
    <property type="project" value="TreeGrafter"/>
</dbReference>
<organism evidence="8 9">
    <name type="scientific">Trichoderma harzianum CBS 226.95</name>
    <dbReference type="NCBI Taxonomy" id="983964"/>
    <lineage>
        <taxon>Eukaryota</taxon>
        <taxon>Fungi</taxon>
        <taxon>Dikarya</taxon>
        <taxon>Ascomycota</taxon>
        <taxon>Pezizomycotina</taxon>
        <taxon>Sordariomycetes</taxon>
        <taxon>Hypocreomycetidae</taxon>
        <taxon>Hypocreales</taxon>
        <taxon>Hypocreaceae</taxon>
        <taxon>Trichoderma</taxon>
    </lineage>
</organism>
<dbReference type="PROSITE" id="PS50850">
    <property type="entry name" value="MFS"/>
    <property type="match status" value="1"/>
</dbReference>
<dbReference type="AlphaFoldDB" id="A0A2T3ZR89"/>
<dbReference type="InterPro" id="IPR011701">
    <property type="entry name" value="MFS"/>
</dbReference>
<evidence type="ECO:0000313" key="9">
    <source>
        <dbReference type="Proteomes" id="UP000241690"/>
    </source>
</evidence>
<keyword evidence="9" id="KW-1185">Reference proteome</keyword>
<evidence type="ECO:0000256" key="2">
    <source>
        <dbReference type="ARBA" id="ARBA00022692"/>
    </source>
</evidence>
<keyword evidence="3 6" id="KW-1133">Transmembrane helix</keyword>
<name>A0A2T3ZR89_TRIHA</name>
<feature type="transmembrane region" description="Helical" evidence="6">
    <location>
        <begin position="162"/>
        <end position="181"/>
    </location>
</feature>
<dbReference type="GO" id="GO:0015244">
    <property type="term" value="F:fluconazole transmembrane transporter activity"/>
    <property type="evidence" value="ECO:0007669"/>
    <property type="project" value="TreeGrafter"/>
</dbReference>
<feature type="transmembrane region" description="Helical" evidence="6">
    <location>
        <begin position="502"/>
        <end position="524"/>
    </location>
</feature>
<dbReference type="EMBL" id="KZ679765">
    <property type="protein sequence ID" value="PTB47313.1"/>
    <property type="molecule type" value="Genomic_DNA"/>
</dbReference>
<keyword evidence="2 6" id="KW-0812">Transmembrane</keyword>
<dbReference type="FunFam" id="1.20.1250.20:FF:000011">
    <property type="entry name" value="MFS multidrug transporter, putative"/>
    <property type="match status" value="1"/>
</dbReference>
<feature type="transmembrane region" description="Helical" evidence="6">
    <location>
        <begin position="129"/>
        <end position="150"/>
    </location>
</feature>
<gene>
    <name evidence="8" type="ORF">M431DRAFT_557634</name>
</gene>
<evidence type="ECO:0000256" key="4">
    <source>
        <dbReference type="ARBA" id="ARBA00023136"/>
    </source>
</evidence>
<evidence type="ECO:0000256" key="1">
    <source>
        <dbReference type="ARBA" id="ARBA00004141"/>
    </source>
</evidence>
<protein>
    <recommendedName>
        <fullName evidence="7">Major facilitator superfamily (MFS) profile domain-containing protein</fullName>
    </recommendedName>
</protein>
<dbReference type="PANTHER" id="PTHR23502">
    <property type="entry name" value="MAJOR FACILITATOR SUPERFAMILY"/>
    <property type="match status" value="1"/>
</dbReference>